<feature type="compositionally biased region" description="Pro residues" evidence="1">
    <location>
        <begin position="133"/>
        <end position="148"/>
    </location>
</feature>
<dbReference type="GeneID" id="130708068"/>
<evidence type="ECO:0000313" key="3">
    <source>
        <dbReference type="RefSeq" id="XP_057400916.1"/>
    </source>
</evidence>
<dbReference type="RefSeq" id="XP_057400916.1">
    <property type="nucleotide sequence ID" value="XM_057544933.1"/>
</dbReference>
<feature type="compositionally biased region" description="Low complexity" evidence="1">
    <location>
        <begin position="79"/>
        <end position="94"/>
    </location>
</feature>
<feature type="region of interest" description="Disordered" evidence="1">
    <location>
        <begin position="1"/>
        <end position="165"/>
    </location>
</feature>
<name>A0ABM3TFP0_BALAC</name>
<feature type="compositionally biased region" description="Basic residues" evidence="1">
    <location>
        <begin position="58"/>
        <end position="67"/>
    </location>
</feature>
<reference evidence="3" key="1">
    <citation type="submission" date="2025-08" db="UniProtKB">
        <authorList>
            <consortium name="RefSeq"/>
        </authorList>
    </citation>
    <scope>IDENTIFICATION</scope>
</reference>
<gene>
    <name evidence="3" type="primary">LOC130708068</name>
</gene>
<evidence type="ECO:0000256" key="1">
    <source>
        <dbReference type="SAM" id="MobiDB-lite"/>
    </source>
</evidence>
<evidence type="ECO:0000313" key="2">
    <source>
        <dbReference type="Proteomes" id="UP001652580"/>
    </source>
</evidence>
<protein>
    <submittedName>
        <fullName evidence="3">Proline-rich protein 12-like</fullName>
    </submittedName>
</protein>
<feature type="region of interest" description="Disordered" evidence="1">
    <location>
        <begin position="182"/>
        <end position="297"/>
    </location>
</feature>
<dbReference type="Proteomes" id="UP001652580">
    <property type="component" value="Chromosome 4"/>
</dbReference>
<keyword evidence="2" id="KW-1185">Reference proteome</keyword>
<accession>A0ABM3TFP0</accession>
<organism evidence="2 3">
    <name type="scientific">Balaenoptera acutorostrata</name>
    <name type="common">Common minke whale</name>
    <name type="synonym">Balaena rostrata</name>
    <dbReference type="NCBI Taxonomy" id="9767"/>
    <lineage>
        <taxon>Eukaryota</taxon>
        <taxon>Metazoa</taxon>
        <taxon>Chordata</taxon>
        <taxon>Craniata</taxon>
        <taxon>Vertebrata</taxon>
        <taxon>Euteleostomi</taxon>
        <taxon>Mammalia</taxon>
        <taxon>Eutheria</taxon>
        <taxon>Laurasiatheria</taxon>
        <taxon>Artiodactyla</taxon>
        <taxon>Whippomorpha</taxon>
        <taxon>Cetacea</taxon>
        <taxon>Mysticeti</taxon>
        <taxon>Balaenopteridae</taxon>
        <taxon>Balaenoptera</taxon>
    </lineage>
</organism>
<sequence>MYFSLKTDQREAAEGSRISRLKRKGDGKEGGRGRGWLGDASGNAAAPTAAGSGSLTARARRTGRRRSRESVRGGRWRRLLSSLRQEQLQAAAGSSGHGGGGGGGSSLQTPGSGSSTAPHTPGTWEPSNRFRPSGPPPPSKAPARPPSRPSLLHGPAQEVSALCPQPGPCQWLRGRLLLASFLPLSLGPGGGGGGGGGGSGSTSLHSPGSGAALCEECRSAQPPSFSPLPLPPPTRPPPPSSPTQPYTAQRPRVRVTGVWESPAEPSVLPLRQGSRSPSGTNHGCRLFADPPGKSRST</sequence>
<feature type="compositionally biased region" description="Gly residues" evidence="1">
    <location>
        <begin position="187"/>
        <end position="200"/>
    </location>
</feature>
<proteinExistence type="predicted"/>
<feature type="compositionally biased region" description="Gly residues" evidence="1">
    <location>
        <begin position="95"/>
        <end position="105"/>
    </location>
</feature>
<feature type="compositionally biased region" description="Pro residues" evidence="1">
    <location>
        <begin position="224"/>
        <end position="242"/>
    </location>
</feature>
<feature type="compositionally biased region" description="Low complexity" evidence="1">
    <location>
        <begin position="106"/>
        <end position="115"/>
    </location>
</feature>
<feature type="compositionally biased region" description="Low complexity" evidence="1">
    <location>
        <begin position="201"/>
        <end position="210"/>
    </location>
</feature>
<feature type="compositionally biased region" description="Low complexity" evidence="1">
    <location>
        <begin position="37"/>
        <end position="57"/>
    </location>
</feature>